<dbReference type="Proteomes" id="UP000199088">
    <property type="component" value="Unassembled WGS sequence"/>
</dbReference>
<accession>A0A1H0UA96</accession>
<dbReference type="AlphaFoldDB" id="A0A1H0UA96"/>
<proteinExistence type="predicted"/>
<protein>
    <submittedName>
        <fullName evidence="2">Uncharacterized protein</fullName>
    </submittedName>
</protein>
<evidence type="ECO:0000256" key="1">
    <source>
        <dbReference type="SAM" id="Phobius"/>
    </source>
</evidence>
<keyword evidence="1" id="KW-1133">Transmembrane helix</keyword>
<keyword evidence="1" id="KW-0812">Transmembrane</keyword>
<reference evidence="3" key="1">
    <citation type="submission" date="2016-10" db="EMBL/GenBank/DDBJ databases">
        <authorList>
            <person name="Varghese N."/>
            <person name="Submissions S."/>
        </authorList>
    </citation>
    <scope>NUCLEOTIDE SEQUENCE [LARGE SCALE GENOMIC DNA]</scope>
    <source>
        <strain evidence="3">DSM 45843</strain>
    </source>
</reference>
<gene>
    <name evidence="2" type="ORF">SAMN05660199_04423</name>
</gene>
<organism evidence="2 3">
    <name type="scientific">Klenkia soli</name>
    <dbReference type="NCBI Taxonomy" id="1052260"/>
    <lineage>
        <taxon>Bacteria</taxon>
        <taxon>Bacillati</taxon>
        <taxon>Actinomycetota</taxon>
        <taxon>Actinomycetes</taxon>
        <taxon>Geodermatophilales</taxon>
        <taxon>Geodermatophilaceae</taxon>
        <taxon>Klenkia</taxon>
    </lineage>
</organism>
<evidence type="ECO:0000313" key="3">
    <source>
        <dbReference type="Proteomes" id="UP000199088"/>
    </source>
</evidence>
<feature type="transmembrane region" description="Helical" evidence="1">
    <location>
        <begin position="7"/>
        <end position="26"/>
    </location>
</feature>
<feature type="transmembrane region" description="Helical" evidence="1">
    <location>
        <begin position="46"/>
        <end position="64"/>
    </location>
</feature>
<dbReference type="EMBL" id="FNIR01000019">
    <property type="protein sequence ID" value="SDP63104.1"/>
    <property type="molecule type" value="Genomic_DNA"/>
</dbReference>
<keyword evidence="1" id="KW-0472">Membrane</keyword>
<keyword evidence="3" id="KW-1185">Reference proteome</keyword>
<sequence>MFFAPLVPGLLVVLVGYLVGYGLTVLLSRGLDAAFGTPLGAGAPEVVGWLLGVALLVGLVRWWLVRRRRRHQK</sequence>
<dbReference type="RefSeq" id="WP_091250174.1">
    <property type="nucleotide sequence ID" value="NZ_FNIR01000019.1"/>
</dbReference>
<evidence type="ECO:0000313" key="2">
    <source>
        <dbReference type="EMBL" id="SDP63104.1"/>
    </source>
</evidence>
<name>A0A1H0UA96_9ACTN</name>